<feature type="compositionally biased region" description="Basic residues" evidence="1">
    <location>
        <begin position="731"/>
        <end position="747"/>
    </location>
</feature>
<dbReference type="EMBL" id="CP054038">
    <property type="protein sequence ID" value="QKJ18178.1"/>
    <property type="molecule type" value="Genomic_DNA"/>
</dbReference>
<accession>A0A7D4PZK8</accession>
<dbReference type="Proteomes" id="UP000502498">
    <property type="component" value="Chromosome"/>
</dbReference>
<feature type="region of interest" description="Disordered" evidence="1">
    <location>
        <begin position="44"/>
        <end position="68"/>
    </location>
</feature>
<evidence type="ECO:0000313" key="3">
    <source>
        <dbReference type="Proteomes" id="UP000502498"/>
    </source>
</evidence>
<organism evidence="2 3">
    <name type="scientific">Microbacterium hominis</name>
    <dbReference type="NCBI Taxonomy" id="162426"/>
    <lineage>
        <taxon>Bacteria</taxon>
        <taxon>Bacillati</taxon>
        <taxon>Actinomycetota</taxon>
        <taxon>Actinomycetes</taxon>
        <taxon>Micrococcales</taxon>
        <taxon>Microbacteriaceae</taxon>
        <taxon>Microbacterium</taxon>
    </lineage>
</organism>
<protein>
    <submittedName>
        <fullName evidence="2">Uncharacterized protein</fullName>
    </submittedName>
</protein>
<evidence type="ECO:0000256" key="1">
    <source>
        <dbReference type="SAM" id="MobiDB-lite"/>
    </source>
</evidence>
<reference evidence="2 3" key="1">
    <citation type="submission" date="2020-05" db="EMBL/GenBank/DDBJ databases">
        <title>Strain PA2F3 complete genome.</title>
        <authorList>
            <person name="Kim Y.-S."/>
            <person name="Kim S.-J."/>
            <person name="Jung H.-k."/>
            <person name="Kim S.-E."/>
            <person name="Kim K.-H."/>
        </authorList>
    </citation>
    <scope>NUCLEOTIDE SEQUENCE [LARGE SCALE GENOMIC DNA]</scope>
    <source>
        <strain evidence="2 3">PA2F3</strain>
    </source>
</reference>
<dbReference type="AlphaFoldDB" id="A0A7D4PZK8"/>
<sequence>MTIIDDEHGLDLDQLEGGPLPLDELQRLPFRYASASGTYAIRRPSFSPRVAPPAEAAAEPDEADAALGDPPIAFAPLRLREELRLDVDRHHPQMTASGTSISLLSRQKSWIARVRKTGTWRYAGPIWHTDGYGAAGFAYDHVDITVVPSFFGVGGHATVVFSRGGGRTLTRRYPFESASFRAVQFEFDATPDAEPITQIETHDHPNRPATLADEALSIETVFRRAGFAVTTTPAGTVPVSGAGANGTWSDAEMHDAMQTYWSRFADAPQWALWTFWARQHDTGRSLGGVMFDDIGPNHRQGTAIFTDSFIRDVPAGDAAPDAWDRRMRFWTAVHEMGHAFNLAHSWQKALGTPWIPMANQPEARSFMNYPYFVSGGQAAFFSDFAYRFSDEELLFLRHAPSRFVQMGNADWFDHHSFEQAFAELPPAEYRLEVRANRPAPVFEFLEPVVLELKLTNTSAEPKVVHADILDPQHVLTIVAGSRTEPRQWMPYARTCTGSIASVLEPRGSVYASLPVFAGLNGWDVSEPGSYDVVAVVEVDGRPLRSEPFSLRVAAPRSPEESALAGEVFTERVGRALAFDGTAVDTVAADTLAEAVDRLPASRIAIHAAAAIARPLARDYKLLEIPDGADAQSSVSAAGGEVRVRAAQVDEALQIAEAQLVTDAAAETLGHIRMHGLVDAISGDAAREGAADHAASMQRGMRDVLEGRGVLPRVLDDVARTAEGYAPEPKAAARKPATRKPAAKKGAK</sequence>
<evidence type="ECO:0000313" key="2">
    <source>
        <dbReference type="EMBL" id="QKJ18178.1"/>
    </source>
</evidence>
<feature type="region of interest" description="Disordered" evidence="1">
    <location>
        <begin position="721"/>
        <end position="747"/>
    </location>
</feature>
<proteinExistence type="predicted"/>
<dbReference type="SUPFAM" id="SSF55486">
    <property type="entry name" value="Metalloproteases ('zincins'), catalytic domain"/>
    <property type="match status" value="1"/>
</dbReference>
<gene>
    <name evidence="2" type="ORF">HQM25_01300</name>
</gene>
<name>A0A7D4PZK8_9MICO</name>
<dbReference type="RefSeq" id="WP_172988558.1">
    <property type="nucleotide sequence ID" value="NZ_CP054038.1"/>
</dbReference>